<dbReference type="PANTHER" id="PTHR48051:SF42">
    <property type="entry name" value="LEUCINE-RICH REPEAT-CONTAINING PROTEIN 18-LIKE"/>
    <property type="match status" value="1"/>
</dbReference>
<reference evidence="4 5" key="1">
    <citation type="submission" date="2020-12" db="EMBL/GenBank/DDBJ databases">
        <title>Effect of drift, selection, and recombination on the evolution of hybrid genomes in Candida yeast pathogens.</title>
        <authorList>
            <person name="Mixao V."/>
            <person name="Ksiezopolska E."/>
            <person name="Saus E."/>
            <person name="Boekhout T."/>
            <person name="Gacser A."/>
            <person name="Gabaldon T."/>
        </authorList>
    </citation>
    <scope>NUCLEOTIDE SEQUENCE [LARGE SCALE GENOMIC DNA]</scope>
    <source>
        <strain evidence="4 5">BP57</strain>
    </source>
</reference>
<dbReference type="InterPro" id="IPR050216">
    <property type="entry name" value="LRR_domain-containing"/>
</dbReference>
<feature type="region of interest" description="Disordered" evidence="3">
    <location>
        <begin position="135"/>
        <end position="209"/>
    </location>
</feature>
<dbReference type="AlphaFoldDB" id="A0A8H8D9D1"/>
<dbReference type="SUPFAM" id="SSF52058">
    <property type="entry name" value="L domain-like"/>
    <property type="match status" value="1"/>
</dbReference>
<feature type="compositionally biased region" description="Basic and acidic residues" evidence="3">
    <location>
        <begin position="172"/>
        <end position="188"/>
    </location>
</feature>
<proteinExistence type="predicted"/>
<evidence type="ECO:0000313" key="4">
    <source>
        <dbReference type="EMBL" id="KAG5417559.1"/>
    </source>
</evidence>
<dbReference type="OrthoDB" id="1517790at2759"/>
<dbReference type="Proteomes" id="UP000669133">
    <property type="component" value="Unassembled WGS sequence"/>
</dbReference>
<feature type="region of interest" description="Disordered" evidence="3">
    <location>
        <begin position="64"/>
        <end position="123"/>
    </location>
</feature>
<evidence type="ECO:0000313" key="5">
    <source>
        <dbReference type="Proteomes" id="UP000669133"/>
    </source>
</evidence>
<accession>A0A8H8D9D1</accession>
<dbReference type="PANTHER" id="PTHR48051">
    <property type="match status" value="1"/>
</dbReference>
<dbReference type="PROSITE" id="PS51450">
    <property type="entry name" value="LRR"/>
    <property type="match status" value="1"/>
</dbReference>
<dbReference type="InterPro" id="IPR032675">
    <property type="entry name" value="LRR_dom_sf"/>
</dbReference>
<protein>
    <submittedName>
        <fullName evidence="4">Uncharacterized protein</fullName>
    </submittedName>
</protein>
<dbReference type="GeneID" id="93653824"/>
<keyword evidence="5" id="KW-1185">Reference proteome</keyword>
<dbReference type="InterPro" id="IPR003591">
    <property type="entry name" value="Leu-rich_rpt_typical-subtyp"/>
</dbReference>
<evidence type="ECO:0000256" key="3">
    <source>
        <dbReference type="SAM" id="MobiDB-lite"/>
    </source>
</evidence>
<comment type="caution">
    <text evidence="4">The sequence shown here is derived from an EMBL/GenBank/DDBJ whole genome shotgun (WGS) entry which is preliminary data.</text>
</comment>
<keyword evidence="1" id="KW-0433">Leucine-rich repeat</keyword>
<name>A0A8H8D9D1_9ASCO</name>
<dbReference type="SMART" id="SM00369">
    <property type="entry name" value="LRR_TYP"/>
    <property type="match status" value="2"/>
</dbReference>
<sequence length="476" mass="54026">MEKQNFLLPFAFTKSSSFNESDVLNKAPRKKSVIDENASSIYHTRKTLESGSIDRPILNAAPSLKRRMGRSFNDKDDVKKAAIASRDSSSSSEYEEEPTLIDKDVNVSSHLPPSSPVGDGHSGIELMSEFDFATNPTTSFQVPKSPPKKHESNRDVITTSPQKPVSSDPDFGIDRFNRYRVSFNDKSRNTPSSSNGDGQDDQSKREHRTNAYNKARTIILDAFENVKTVIDLQAMGLYEIPDEIKDLNNLVIIESFSEEASIEFPYQLYLTGNQLSQVPPSLFKFTKLQVLSLRRNKLKSIPPLIGKLENLIDLSLSSNKLEFLPYQILGLKKLTNFTSGPNPFLPVPEDAIVMTNKDATKFIPRTRSPIKYLGTKVSELPTLKSLCLNVVAKHDVSYSETKEWKKNTPKMYHQVIIEALRKGKFRDTCCQCEIIVVEPMAEVLEWWDILQNKNVPIRRQFCSQRCVKRYERALNH</sequence>
<evidence type="ECO:0000256" key="1">
    <source>
        <dbReference type="ARBA" id="ARBA00022614"/>
    </source>
</evidence>
<feature type="compositionally biased region" description="Polar residues" evidence="3">
    <location>
        <begin position="155"/>
        <end position="165"/>
    </location>
</feature>
<dbReference type="Pfam" id="PF13855">
    <property type="entry name" value="LRR_8"/>
    <property type="match status" value="1"/>
</dbReference>
<dbReference type="EMBL" id="JAEOAQ010000007">
    <property type="protein sequence ID" value="KAG5417559.1"/>
    <property type="molecule type" value="Genomic_DNA"/>
</dbReference>
<gene>
    <name evidence="4" type="ORF">I9W82_005195</name>
</gene>
<dbReference type="InterPro" id="IPR001611">
    <property type="entry name" value="Leu-rich_rpt"/>
</dbReference>
<dbReference type="GO" id="GO:0005737">
    <property type="term" value="C:cytoplasm"/>
    <property type="evidence" value="ECO:0007669"/>
    <property type="project" value="TreeGrafter"/>
</dbReference>
<dbReference type="Gene3D" id="3.80.10.10">
    <property type="entry name" value="Ribonuclease Inhibitor"/>
    <property type="match status" value="1"/>
</dbReference>
<organism evidence="4 5">
    <name type="scientific">Candida metapsilosis</name>
    <dbReference type="NCBI Taxonomy" id="273372"/>
    <lineage>
        <taxon>Eukaryota</taxon>
        <taxon>Fungi</taxon>
        <taxon>Dikarya</taxon>
        <taxon>Ascomycota</taxon>
        <taxon>Saccharomycotina</taxon>
        <taxon>Pichiomycetes</taxon>
        <taxon>Debaryomycetaceae</taxon>
        <taxon>Candida/Lodderomyces clade</taxon>
        <taxon>Candida</taxon>
    </lineage>
</organism>
<keyword evidence="2" id="KW-0677">Repeat</keyword>
<evidence type="ECO:0000256" key="2">
    <source>
        <dbReference type="ARBA" id="ARBA00022737"/>
    </source>
</evidence>
<dbReference type="RefSeq" id="XP_067546675.1">
    <property type="nucleotide sequence ID" value="XM_067694345.1"/>
</dbReference>